<dbReference type="PROSITE" id="PS51820">
    <property type="entry name" value="PA14"/>
    <property type="match status" value="1"/>
</dbReference>
<comment type="caution">
    <text evidence="2">The sequence shown here is derived from an EMBL/GenBank/DDBJ whole genome shotgun (WGS) entry which is preliminary data.</text>
</comment>
<dbReference type="Pfam" id="PF13287">
    <property type="entry name" value="Fn3_assoc"/>
    <property type="match status" value="1"/>
</dbReference>
<organism evidence="2 3">
    <name type="scientific">Flavivirga spongiicola</name>
    <dbReference type="NCBI Taxonomy" id="421621"/>
    <lineage>
        <taxon>Bacteria</taxon>
        <taxon>Pseudomonadati</taxon>
        <taxon>Bacteroidota</taxon>
        <taxon>Flavobacteriia</taxon>
        <taxon>Flavobacteriales</taxon>
        <taxon>Flavobacteriaceae</taxon>
        <taxon>Flavivirga</taxon>
    </lineage>
</organism>
<evidence type="ECO:0000313" key="3">
    <source>
        <dbReference type="Proteomes" id="UP001337305"/>
    </source>
</evidence>
<dbReference type="Proteomes" id="UP001337305">
    <property type="component" value="Unassembled WGS sequence"/>
</dbReference>
<accession>A0ABU7XNL2</accession>
<evidence type="ECO:0000259" key="1">
    <source>
        <dbReference type="PROSITE" id="PS51820"/>
    </source>
</evidence>
<dbReference type="RefSeq" id="WP_303304678.1">
    <property type="nucleotide sequence ID" value="NZ_JAODOP010000004.1"/>
</dbReference>
<dbReference type="InterPro" id="IPR026876">
    <property type="entry name" value="Fn3_assoc_repeat"/>
</dbReference>
<dbReference type="Pfam" id="PF07691">
    <property type="entry name" value="PA14"/>
    <property type="match status" value="1"/>
</dbReference>
<evidence type="ECO:0000313" key="2">
    <source>
        <dbReference type="EMBL" id="MEF3832297.1"/>
    </source>
</evidence>
<dbReference type="Gene3D" id="3.90.182.10">
    <property type="entry name" value="Toxin - Anthrax Protective Antigen,domain 1"/>
    <property type="match status" value="1"/>
</dbReference>
<keyword evidence="3" id="KW-1185">Reference proteome</keyword>
<gene>
    <name evidence="2" type="ORF">N1F79_04090</name>
</gene>
<dbReference type="SUPFAM" id="SSF51695">
    <property type="entry name" value="PLC-like phosphodiesterases"/>
    <property type="match status" value="1"/>
</dbReference>
<sequence length="500" mass="56781">MTDKIRFIAWLVATSFLLTNCTQKKALELPVLTHVLSHNDYEQPNPLFDALDARINCVEVDIAYINETLYVTHAIDEIKEDNTFESLYLKPLRDIIKKNGGFVYKKGVPFTLYINTKTGGKTVEKINDFLQKNSDIIASFTKEGKTDKPIFVICGGPNSIVNTQRFIVAEGHLETPKSFTSSEFYMVNLRWTTYFSWTGEGTFPLEEKGQLLKLVKDTHEQGRILRFWDNPDINTTYGENFWNTILDLGVDIINTDAPKAIKDFFDEKSSKTPKPKILAHPQLVNGHWSFFIETKGEEGDTHYTTDGTSPTVNSPKYIGPVLFSKDIQIKAKTFWKKNGSLLGSKETSKKIKTPVLIPSVKADVHKGALRYYYKEDTSNQLPDLNSLTSKKTDIVNDISDTDFKEDAMYALRYKGYINIPEDGMYTFTSKSTEAINFVLLHDILELENKGHQEKKRTVPLAKGLHPIQVDFYVGLEASFNLQIEGPTLQKQIISSNLLCH</sequence>
<dbReference type="InterPro" id="IPR011658">
    <property type="entry name" value="PA14_dom"/>
</dbReference>
<name>A0ABU7XNL2_9FLAO</name>
<feature type="domain" description="PA14" evidence="1">
    <location>
        <begin position="363"/>
        <end position="497"/>
    </location>
</feature>
<dbReference type="SUPFAM" id="SSF56988">
    <property type="entry name" value="Anthrax protective antigen"/>
    <property type="match status" value="1"/>
</dbReference>
<dbReference type="InterPro" id="IPR037524">
    <property type="entry name" value="PA14/GLEYA"/>
</dbReference>
<protein>
    <submittedName>
        <fullName evidence="2">Chitobiase/beta-hexosaminidase C-terminal domain-containing protein</fullName>
    </submittedName>
</protein>
<reference evidence="2 3" key="1">
    <citation type="submission" date="2022-09" db="EMBL/GenBank/DDBJ databases">
        <title>Genome sequencing of Flavivirga sp. MEBiC05379.</title>
        <authorList>
            <person name="Oh H.-M."/>
            <person name="Kwon K.K."/>
            <person name="Park M.J."/>
            <person name="Yang S.-H."/>
        </authorList>
    </citation>
    <scope>NUCLEOTIDE SEQUENCE [LARGE SCALE GENOMIC DNA]</scope>
    <source>
        <strain evidence="2 3">MEBiC05379</strain>
    </source>
</reference>
<dbReference type="EMBL" id="JAODOP010000004">
    <property type="protein sequence ID" value="MEF3832297.1"/>
    <property type="molecule type" value="Genomic_DNA"/>
</dbReference>
<proteinExistence type="predicted"/>
<dbReference type="InterPro" id="IPR017946">
    <property type="entry name" value="PLC-like_Pdiesterase_TIM-brl"/>
</dbReference>
<dbReference type="SMART" id="SM00758">
    <property type="entry name" value="PA14"/>
    <property type="match status" value="1"/>
</dbReference>